<comment type="caution">
    <text evidence="2">The sequence shown here is derived from an EMBL/GenBank/DDBJ whole genome shotgun (WGS) entry which is preliminary data.</text>
</comment>
<sequence length="203" mass="21456">MRKQRLAAAVLAAIALTGLESAAVAAQGQGGVQGPERATATVRQAHDGAPSGASTSPGVRVVRPYEPVEIRQGALMGLLPEGRQNYVVDWSPESFRYSVEQAKEIVGDDLRSDSISGGLHYEPGRGSLFTGAWRSDVVPARITVRTADGTFDAGMLRLPGNPGWGTYHLDAGPLDARRAPVTVTAHAPDGTVIDELVMDFPTR</sequence>
<evidence type="ECO:0000313" key="2">
    <source>
        <dbReference type="EMBL" id="GAA2429822.1"/>
    </source>
</evidence>
<evidence type="ECO:0000256" key="1">
    <source>
        <dbReference type="SAM" id="SignalP"/>
    </source>
</evidence>
<gene>
    <name evidence="2" type="ORF">GCM10010405_10790</name>
</gene>
<feature type="chain" id="PRO_5046415307" evidence="1">
    <location>
        <begin position="23"/>
        <end position="203"/>
    </location>
</feature>
<reference evidence="2 3" key="1">
    <citation type="journal article" date="2019" name="Int. J. Syst. Evol. Microbiol.">
        <title>The Global Catalogue of Microorganisms (GCM) 10K type strain sequencing project: providing services to taxonomists for standard genome sequencing and annotation.</title>
        <authorList>
            <consortium name="The Broad Institute Genomics Platform"/>
            <consortium name="The Broad Institute Genome Sequencing Center for Infectious Disease"/>
            <person name="Wu L."/>
            <person name="Ma J."/>
        </authorList>
    </citation>
    <scope>NUCLEOTIDE SEQUENCE [LARGE SCALE GENOMIC DNA]</scope>
    <source>
        <strain evidence="2 3">JCM 6305</strain>
    </source>
</reference>
<dbReference type="RefSeq" id="WP_344320919.1">
    <property type="nucleotide sequence ID" value="NZ_BAAASZ010000008.1"/>
</dbReference>
<keyword evidence="1" id="KW-0732">Signal</keyword>
<keyword evidence="3" id="KW-1185">Reference proteome</keyword>
<accession>A0ABN3JGW0</accession>
<dbReference type="EMBL" id="BAAASZ010000008">
    <property type="protein sequence ID" value="GAA2429822.1"/>
    <property type="molecule type" value="Genomic_DNA"/>
</dbReference>
<organism evidence="2 3">
    <name type="scientific">Streptomyces macrosporus</name>
    <dbReference type="NCBI Taxonomy" id="44032"/>
    <lineage>
        <taxon>Bacteria</taxon>
        <taxon>Bacillati</taxon>
        <taxon>Actinomycetota</taxon>
        <taxon>Actinomycetes</taxon>
        <taxon>Kitasatosporales</taxon>
        <taxon>Streptomycetaceae</taxon>
        <taxon>Streptomyces</taxon>
    </lineage>
</organism>
<proteinExistence type="predicted"/>
<protein>
    <submittedName>
        <fullName evidence="2">Uncharacterized protein</fullName>
    </submittedName>
</protein>
<feature type="signal peptide" evidence="1">
    <location>
        <begin position="1"/>
        <end position="22"/>
    </location>
</feature>
<dbReference type="Proteomes" id="UP001501638">
    <property type="component" value="Unassembled WGS sequence"/>
</dbReference>
<name>A0ABN3JGW0_9ACTN</name>
<evidence type="ECO:0000313" key="3">
    <source>
        <dbReference type="Proteomes" id="UP001501638"/>
    </source>
</evidence>